<accession>A0ABS9E0N7</accession>
<dbReference type="Proteomes" id="UP001521209">
    <property type="component" value="Unassembled WGS sequence"/>
</dbReference>
<gene>
    <name evidence="1" type="ORF">L2A60_17690</name>
</gene>
<reference evidence="1 2" key="1">
    <citation type="submission" date="2022-01" db="EMBL/GenBank/DDBJ databases">
        <authorList>
            <person name="Won M."/>
            <person name="Kim S.-J."/>
            <person name="Kwon S.-W."/>
        </authorList>
    </citation>
    <scope>NUCLEOTIDE SEQUENCE [LARGE SCALE GENOMIC DNA]</scope>
    <source>
        <strain evidence="1 2">KCTC 23505</strain>
    </source>
</reference>
<sequence>MMLIGIFLAGGLGSGIGYAAAQKTAPVKYHYKLIMDNAPRLCPKVAAVYDRLLVKVQEGRLPVNRFADWSRLTTFEVTHPDAFKVAGLTQPPFIGTSNLGDLYRVTLYRNHESRIVAVQARNAGRAETTSTVDYTLHRHAAMRMVPGKRVGGPFWRVFQGRNYNPKTGPTYPVYTYGAHRFRHPAVSQDKNHDCNASVMGLLVSSPPSDHLVAGIMLLSVVSTKGCHIMPSDPEPA</sequence>
<proteinExistence type="predicted"/>
<evidence type="ECO:0000313" key="1">
    <source>
        <dbReference type="EMBL" id="MCF3948504.1"/>
    </source>
</evidence>
<keyword evidence="2" id="KW-1185">Reference proteome</keyword>
<comment type="caution">
    <text evidence="1">The sequence shown here is derived from an EMBL/GenBank/DDBJ whole genome shotgun (WGS) entry which is preliminary data.</text>
</comment>
<feature type="non-terminal residue" evidence="1">
    <location>
        <position position="236"/>
    </location>
</feature>
<evidence type="ECO:0000313" key="2">
    <source>
        <dbReference type="Proteomes" id="UP001521209"/>
    </source>
</evidence>
<dbReference type="RefSeq" id="WP_235705786.1">
    <property type="nucleotide sequence ID" value="NZ_JAKGBZ010000056.1"/>
</dbReference>
<protein>
    <submittedName>
        <fullName evidence="1">Uncharacterized protein</fullName>
    </submittedName>
</protein>
<organism evidence="1 2">
    <name type="scientific">Acidiphilium iwatense</name>
    <dbReference type="NCBI Taxonomy" id="768198"/>
    <lineage>
        <taxon>Bacteria</taxon>
        <taxon>Pseudomonadati</taxon>
        <taxon>Pseudomonadota</taxon>
        <taxon>Alphaproteobacteria</taxon>
        <taxon>Acetobacterales</taxon>
        <taxon>Acidocellaceae</taxon>
        <taxon>Acidiphilium</taxon>
    </lineage>
</organism>
<dbReference type="EMBL" id="JAKGBZ010000056">
    <property type="protein sequence ID" value="MCF3948504.1"/>
    <property type="molecule type" value="Genomic_DNA"/>
</dbReference>
<name>A0ABS9E0N7_9PROT</name>